<dbReference type="EMBL" id="VTXP01000003">
    <property type="protein sequence ID" value="NOJ22189.1"/>
    <property type="molecule type" value="Genomic_DNA"/>
</dbReference>
<evidence type="ECO:0000313" key="1">
    <source>
        <dbReference type="EMBL" id="NOJ22189.1"/>
    </source>
</evidence>
<accession>A0AAP6ZIT6</accession>
<dbReference type="AlphaFoldDB" id="A0AAP6ZIT6"/>
<reference evidence="1 2" key="1">
    <citation type="submission" date="2019-09" db="EMBL/GenBank/DDBJ databases">
        <title>Draft genome sequencing and comparative genomics of hatchery-associated Vibrios.</title>
        <authorList>
            <person name="Kehlet-Delgado H."/>
            <person name="Mueller R.S."/>
        </authorList>
    </citation>
    <scope>NUCLEOTIDE SEQUENCE [LARGE SCALE GENOMIC DNA]</scope>
    <source>
        <strain evidence="1 2">09-121-3</strain>
    </source>
</reference>
<gene>
    <name evidence="1" type="ORF">F0238_05510</name>
</gene>
<sequence>MDYDPLQSTKIKILALMKQEIAAIRQYLVIQKLAEQKLAEQKLAEQNNETDGFHLVTTKQQTQVSNTLTEFSDKAGAVFGGIDIYTGKAVSRIGYSGGHTHKQKQKMLNLRDSLKINKNKNTFCAEEKIIATSPFIKFYYACPFYIDNWTLYNLEPCGLIENKVPQSGCKLLLHGKKIQYLTMEKIG</sequence>
<dbReference type="Proteomes" id="UP000576645">
    <property type="component" value="Unassembled WGS sequence"/>
</dbReference>
<protein>
    <submittedName>
        <fullName evidence="1">Uncharacterized protein</fullName>
    </submittedName>
</protein>
<organism evidence="1 2">
    <name type="scientific">Vibrio coralliilyticus</name>
    <dbReference type="NCBI Taxonomy" id="190893"/>
    <lineage>
        <taxon>Bacteria</taxon>
        <taxon>Pseudomonadati</taxon>
        <taxon>Pseudomonadota</taxon>
        <taxon>Gammaproteobacteria</taxon>
        <taxon>Vibrionales</taxon>
        <taxon>Vibrionaceae</taxon>
        <taxon>Vibrio</taxon>
    </lineage>
</organism>
<name>A0AAP6ZIT6_9VIBR</name>
<comment type="caution">
    <text evidence="1">The sequence shown here is derived from an EMBL/GenBank/DDBJ whole genome shotgun (WGS) entry which is preliminary data.</text>
</comment>
<evidence type="ECO:0000313" key="2">
    <source>
        <dbReference type="Proteomes" id="UP000576645"/>
    </source>
</evidence>
<dbReference type="RefSeq" id="WP_171352102.1">
    <property type="nucleotide sequence ID" value="NZ_VTXP01000003.1"/>
</dbReference>
<proteinExistence type="predicted"/>